<keyword evidence="3" id="KW-0012">Acyltransferase</keyword>
<dbReference type="InterPro" id="IPR045304">
    <property type="entry name" value="LbH_SAT"/>
</dbReference>
<dbReference type="GO" id="GO:0009001">
    <property type="term" value="F:serine O-acetyltransferase activity"/>
    <property type="evidence" value="ECO:0007669"/>
    <property type="project" value="InterPro"/>
</dbReference>
<dbReference type="UniPathway" id="UPA00136">
    <property type="reaction ID" value="UER00199"/>
</dbReference>
<evidence type="ECO:0000256" key="3">
    <source>
        <dbReference type="ARBA" id="ARBA00023315"/>
    </source>
</evidence>
<evidence type="ECO:0000256" key="1">
    <source>
        <dbReference type="ARBA" id="ARBA00022605"/>
    </source>
</evidence>
<dbReference type="RefSeq" id="XP_005823295.1">
    <property type="nucleotide sequence ID" value="XM_005823238.1"/>
</dbReference>
<protein>
    <recommendedName>
        <fullName evidence="4">Serine acetyltransferase N-terminal domain-containing protein</fullName>
    </recommendedName>
</protein>
<dbReference type="GO" id="GO:0005737">
    <property type="term" value="C:cytoplasm"/>
    <property type="evidence" value="ECO:0007669"/>
    <property type="project" value="InterPro"/>
</dbReference>
<sequence length="239" mass="25981">MKKHILYRNSLAESIASVLASKLATKEIDEDHLFETLHATLTENPQIVSDSIQDLLWIRDIDPAATSFIQPFLYYKGFHAVIVQRIGHRLWVTGDEEMRMIALMLQSRASEKFSVDAHPGAKLSHAIMIDHASGVVIGETASIGHHCYILHGVTLGATGKAGVFDRHPKVGNRVKIGAGAMILGNIPVSDDVVVGAGAIVTIPVGQGETVVGINRVLDANQRKTANDALQDMNTWMFTI</sequence>
<proteinExistence type="predicted"/>
<dbReference type="PANTHER" id="PTHR42811">
    <property type="entry name" value="SERINE ACETYLTRANSFERASE"/>
    <property type="match status" value="1"/>
</dbReference>
<name>L1IKK1_GUITC</name>
<dbReference type="Pfam" id="PF06426">
    <property type="entry name" value="SATase_N"/>
    <property type="match status" value="1"/>
</dbReference>
<evidence type="ECO:0000313" key="5">
    <source>
        <dbReference type="EMBL" id="EKX36315.1"/>
    </source>
</evidence>
<dbReference type="InterPro" id="IPR011004">
    <property type="entry name" value="Trimer_LpxA-like_sf"/>
</dbReference>
<dbReference type="OrthoDB" id="25818at2759"/>
<dbReference type="CDD" id="cd03354">
    <property type="entry name" value="LbH_SAT"/>
    <property type="match status" value="1"/>
</dbReference>
<dbReference type="STRING" id="905079.L1IKK1"/>
<dbReference type="EMBL" id="JH993076">
    <property type="protein sequence ID" value="EKX36315.1"/>
    <property type="molecule type" value="Genomic_DNA"/>
</dbReference>
<dbReference type="OMA" id="DPACTSF"/>
<evidence type="ECO:0000259" key="4">
    <source>
        <dbReference type="SMART" id="SM00971"/>
    </source>
</evidence>
<evidence type="ECO:0000256" key="2">
    <source>
        <dbReference type="ARBA" id="ARBA00022679"/>
    </source>
</evidence>
<dbReference type="SMART" id="SM00971">
    <property type="entry name" value="SATase_N"/>
    <property type="match status" value="1"/>
</dbReference>
<reference evidence="6" key="3">
    <citation type="submission" date="2015-06" db="UniProtKB">
        <authorList>
            <consortium name="EnsemblProtists"/>
        </authorList>
    </citation>
    <scope>IDENTIFICATION</scope>
</reference>
<dbReference type="InterPro" id="IPR010493">
    <property type="entry name" value="Ser_AcTrfase_N"/>
</dbReference>
<dbReference type="InterPro" id="IPR042122">
    <property type="entry name" value="Ser_AcTrfase_N_sf"/>
</dbReference>
<dbReference type="eggNOG" id="KOG4750">
    <property type="taxonomic scope" value="Eukaryota"/>
</dbReference>
<dbReference type="Gene3D" id="2.160.10.10">
    <property type="entry name" value="Hexapeptide repeat proteins"/>
    <property type="match status" value="1"/>
</dbReference>
<dbReference type="Proteomes" id="UP000011087">
    <property type="component" value="Unassembled WGS sequence"/>
</dbReference>
<keyword evidence="7" id="KW-1185">Reference proteome</keyword>
<dbReference type="PaxDb" id="55529-EKX36315"/>
<evidence type="ECO:0000313" key="6">
    <source>
        <dbReference type="EnsemblProtists" id="EKX36315"/>
    </source>
</evidence>
<dbReference type="Gene3D" id="1.10.3130.10">
    <property type="entry name" value="serine acetyltransferase, domain 1"/>
    <property type="match status" value="1"/>
</dbReference>
<reference evidence="7" key="2">
    <citation type="submission" date="2012-11" db="EMBL/GenBank/DDBJ databases">
        <authorList>
            <person name="Kuo A."/>
            <person name="Curtis B.A."/>
            <person name="Tanifuji G."/>
            <person name="Burki F."/>
            <person name="Gruber A."/>
            <person name="Irimia M."/>
            <person name="Maruyama S."/>
            <person name="Arias M.C."/>
            <person name="Ball S.G."/>
            <person name="Gile G.H."/>
            <person name="Hirakawa Y."/>
            <person name="Hopkins J.F."/>
            <person name="Rensing S.A."/>
            <person name="Schmutz J."/>
            <person name="Symeonidi A."/>
            <person name="Elias M."/>
            <person name="Eveleigh R.J."/>
            <person name="Herman E.K."/>
            <person name="Klute M.J."/>
            <person name="Nakayama T."/>
            <person name="Obornik M."/>
            <person name="Reyes-Prieto A."/>
            <person name="Armbrust E.V."/>
            <person name="Aves S.J."/>
            <person name="Beiko R.G."/>
            <person name="Coutinho P."/>
            <person name="Dacks J.B."/>
            <person name="Durnford D.G."/>
            <person name="Fast N.M."/>
            <person name="Green B.R."/>
            <person name="Grisdale C."/>
            <person name="Hempe F."/>
            <person name="Henrissat B."/>
            <person name="Hoppner M.P."/>
            <person name="Ishida K.-I."/>
            <person name="Kim E."/>
            <person name="Koreny L."/>
            <person name="Kroth P.G."/>
            <person name="Liu Y."/>
            <person name="Malik S.-B."/>
            <person name="Maier U.G."/>
            <person name="McRose D."/>
            <person name="Mock T."/>
            <person name="Neilson J.A."/>
            <person name="Onodera N.T."/>
            <person name="Poole A.M."/>
            <person name="Pritham E.J."/>
            <person name="Richards T.A."/>
            <person name="Rocap G."/>
            <person name="Roy S.W."/>
            <person name="Sarai C."/>
            <person name="Schaack S."/>
            <person name="Shirato S."/>
            <person name="Slamovits C.H."/>
            <person name="Spencer D.F."/>
            <person name="Suzuki S."/>
            <person name="Worden A.Z."/>
            <person name="Zauner S."/>
            <person name="Barry K."/>
            <person name="Bell C."/>
            <person name="Bharti A.K."/>
            <person name="Crow J.A."/>
            <person name="Grimwood J."/>
            <person name="Kramer R."/>
            <person name="Lindquist E."/>
            <person name="Lucas S."/>
            <person name="Salamov A."/>
            <person name="McFadden G.I."/>
            <person name="Lane C.E."/>
            <person name="Keeling P.J."/>
            <person name="Gray M.W."/>
            <person name="Grigoriev I.V."/>
            <person name="Archibald J.M."/>
        </authorList>
    </citation>
    <scope>NUCLEOTIDE SEQUENCE</scope>
    <source>
        <strain evidence="7">CCMP2712</strain>
    </source>
</reference>
<dbReference type="EnsemblProtists" id="EKX36315">
    <property type="protein sequence ID" value="EKX36315"/>
    <property type="gene ID" value="GUITHDRAFT_78986"/>
</dbReference>
<feature type="domain" description="Serine acetyltransferase N-terminal" evidence="4">
    <location>
        <begin position="4"/>
        <end position="83"/>
    </location>
</feature>
<keyword evidence="2" id="KW-0808">Transferase</keyword>
<keyword evidence="1" id="KW-0028">Amino-acid biosynthesis</keyword>
<dbReference type="GeneID" id="17293050"/>
<dbReference type="SUPFAM" id="SSF51161">
    <property type="entry name" value="Trimeric LpxA-like enzymes"/>
    <property type="match status" value="1"/>
</dbReference>
<accession>L1IKK1</accession>
<gene>
    <name evidence="5" type="ORF">GUITHDRAFT_78986</name>
</gene>
<organism evidence="5">
    <name type="scientific">Guillardia theta (strain CCMP2712)</name>
    <name type="common">Cryptophyte</name>
    <dbReference type="NCBI Taxonomy" id="905079"/>
    <lineage>
        <taxon>Eukaryota</taxon>
        <taxon>Cryptophyceae</taxon>
        <taxon>Pyrenomonadales</taxon>
        <taxon>Geminigeraceae</taxon>
        <taxon>Guillardia</taxon>
    </lineage>
</organism>
<reference evidence="5 7" key="1">
    <citation type="journal article" date="2012" name="Nature">
        <title>Algal genomes reveal evolutionary mosaicism and the fate of nucleomorphs.</title>
        <authorList>
            <consortium name="DOE Joint Genome Institute"/>
            <person name="Curtis B.A."/>
            <person name="Tanifuji G."/>
            <person name="Burki F."/>
            <person name="Gruber A."/>
            <person name="Irimia M."/>
            <person name="Maruyama S."/>
            <person name="Arias M.C."/>
            <person name="Ball S.G."/>
            <person name="Gile G.H."/>
            <person name="Hirakawa Y."/>
            <person name="Hopkins J.F."/>
            <person name="Kuo A."/>
            <person name="Rensing S.A."/>
            <person name="Schmutz J."/>
            <person name="Symeonidi A."/>
            <person name="Elias M."/>
            <person name="Eveleigh R.J."/>
            <person name="Herman E.K."/>
            <person name="Klute M.J."/>
            <person name="Nakayama T."/>
            <person name="Obornik M."/>
            <person name="Reyes-Prieto A."/>
            <person name="Armbrust E.V."/>
            <person name="Aves S.J."/>
            <person name="Beiko R.G."/>
            <person name="Coutinho P."/>
            <person name="Dacks J.B."/>
            <person name="Durnford D.G."/>
            <person name="Fast N.M."/>
            <person name="Green B.R."/>
            <person name="Grisdale C.J."/>
            <person name="Hempel F."/>
            <person name="Henrissat B."/>
            <person name="Hoppner M.P."/>
            <person name="Ishida K."/>
            <person name="Kim E."/>
            <person name="Koreny L."/>
            <person name="Kroth P.G."/>
            <person name="Liu Y."/>
            <person name="Malik S.B."/>
            <person name="Maier U.G."/>
            <person name="McRose D."/>
            <person name="Mock T."/>
            <person name="Neilson J.A."/>
            <person name="Onodera N.T."/>
            <person name="Poole A.M."/>
            <person name="Pritham E.J."/>
            <person name="Richards T.A."/>
            <person name="Rocap G."/>
            <person name="Roy S.W."/>
            <person name="Sarai C."/>
            <person name="Schaack S."/>
            <person name="Shirato S."/>
            <person name="Slamovits C.H."/>
            <person name="Spencer D.F."/>
            <person name="Suzuki S."/>
            <person name="Worden A.Z."/>
            <person name="Zauner S."/>
            <person name="Barry K."/>
            <person name="Bell C."/>
            <person name="Bharti A.K."/>
            <person name="Crow J.A."/>
            <person name="Grimwood J."/>
            <person name="Kramer R."/>
            <person name="Lindquist E."/>
            <person name="Lucas S."/>
            <person name="Salamov A."/>
            <person name="McFadden G.I."/>
            <person name="Lane C.E."/>
            <person name="Keeling P.J."/>
            <person name="Gray M.W."/>
            <person name="Grigoriev I.V."/>
            <person name="Archibald J.M."/>
        </authorList>
    </citation>
    <scope>NUCLEOTIDE SEQUENCE</scope>
    <source>
        <strain evidence="5 7">CCMP2712</strain>
    </source>
</reference>
<dbReference type="KEGG" id="gtt:GUITHDRAFT_78986"/>
<dbReference type="HOGENOM" id="CLU_051638_0_1_1"/>
<dbReference type="GO" id="GO:0006535">
    <property type="term" value="P:cysteine biosynthetic process from serine"/>
    <property type="evidence" value="ECO:0007669"/>
    <property type="project" value="InterPro"/>
</dbReference>
<evidence type="ECO:0000313" key="7">
    <source>
        <dbReference type="Proteomes" id="UP000011087"/>
    </source>
</evidence>
<dbReference type="AlphaFoldDB" id="L1IKK1"/>